<dbReference type="InterPro" id="IPR002885">
    <property type="entry name" value="PPR_rpt"/>
</dbReference>
<dbReference type="SMR" id="A0A803MEY2"/>
<dbReference type="Gramene" id="AUR62028025-RA">
    <property type="protein sequence ID" value="AUR62028025-RA:cds"/>
    <property type="gene ID" value="AUR62028025"/>
</dbReference>
<feature type="repeat" description="PPR" evidence="3">
    <location>
        <begin position="277"/>
        <end position="311"/>
    </location>
</feature>
<organism evidence="4 5">
    <name type="scientific">Chenopodium quinoa</name>
    <name type="common">Quinoa</name>
    <dbReference type="NCBI Taxonomy" id="63459"/>
    <lineage>
        <taxon>Eukaryota</taxon>
        <taxon>Viridiplantae</taxon>
        <taxon>Streptophyta</taxon>
        <taxon>Embryophyta</taxon>
        <taxon>Tracheophyta</taxon>
        <taxon>Spermatophyta</taxon>
        <taxon>Magnoliopsida</taxon>
        <taxon>eudicotyledons</taxon>
        <taxon>Gunneridae</taxon>
        <taxon>Pentapetalae</taxon>
        <taxon>Caryophyllales</taxon>
        <taxon>Chenopodiaceae</taxon>
        <taxon>Chenopodioideae</taxon>
        <taxon>Atripliceae</taxon>
        <taxon>Chenopodium</taxon>
    </lineage>
</organism>
<reference evidence="4" key="2">
    <citation type="submission" date="2021-03" db="UniProtKB">
        <authorList>
            <consortium name="EnsemblPlants"/>
        </authorList>
    </citation>
    <scope>IDENTIFICATION</scope>
</reference>
<keyword evidence="2" id="KW-0677">Repeat</keyword>
<accession>A0A803MEY2</accession>
<dbReference type="NCBIfam" id="TIGR00756">
    <property type="entry name" value="PPR"/>
    <property type="match status" value="4"/>
</dbReference>
<protein>
    <recommendedName>
        <fullName evidence="6">Pentatricopeptide repeat-containing protein</fullName>
    </recommendedName>
</protein>
<feature type="repeat" description="PPR" evidence="3">
    <location>
        <begin position="312"/>
        <end position="346"/>
    </location>
</feature>
<keyword evidence="5" id="KW-1185">Reference proteome</keyword>
<dbReference type="InterPro" id="IPR011990">
    <property type="entry name" value="TPR-like_helical_dom_sf"/>
</dbReference>
<dbReference type="PROSITE" id="PS51375">
    <property type="entry name" value="PPR"/>
    <property type="match status" value="5"/>
</dbReference>
<evidence type="ECO:0008006" key="6">
    <source>
        <dbReference type="Google" id="ProtNLM"/>
    </source>
</evidence>
<reference evidence="4" key="1">
    <citation type="journal article" date="2017" name="Nature">
        <title>The genome of Chenopodium quinoa.</title>
        <authorList>
            <person name="Jarvis D.E."/>
            <person name="Ho Y.S."/>
            <person name="Lightfoot D.J."/>
            <person name="Schmoeckel S.M."/>
            <person name="Li B."/>
            <person name="Borm T.J.A."/>
            <person name="Ohyanagi H."/>
            <person name="Mineta K."/>
            <person name="Michell C.T."/>
            <person name="Saber N."/>
            <person name="Kharbatia N.M."/>
            <person name="Rupper R.R."/>
            <person name="Sharp A.R."/>
            <person name="Dally N."/>
            <person name="Boughton B.A."/>
            <person name="Woo Y.H."/>
            <person name="Gao G."/>
            <person name="Schijlen E.G.W.M."/>
            <person name="Guo X."/>
            <person name="Momin A.A."/>
            <person name="Negrao S."/>
            <person name="Al-Babili S."/>
            <person name="Gehring C."/>
            <person name="Roessner U."/>
            <person name="Jung C."/>
            <person name="Murphy K."/>
            <person name="Arold S.T."/>
            <person name="Gojobori T."/>
            <person name="van der Linden C.G."/>
            <person name="van Loo E.N."/>
            <person name="Jellen E.N."/>
            <person name="Maughan P.J."/>
            <person name="Tester M."/>
        </authorList>
    </citation>
    <scope>NUCLEOTIDE SEQUENCE [LARGE SCALE GENOMIC DNA]</scope>
    <source>
        <strain evidence="4">cv. PI 614886</strain>
    </source>
</reference>
<evidence type="ECO:0000256" key="2">
    <source>
        <dbReference type="ARBA" id="ARBA00022737"/>
    </source>
</evidence>
<dbReference type="PANTHER" id="PTHR47933:SF29">
    <property type="entry name" value="OS03G0208600 PROTEIN"/>
    <property type="match status" value="1"/>
</dbReference>
<evidence type="ECO:0000256" key="3">
    <source>
        <dbReference type="PROSITE-ProRule" id="PRU00708"/>
    </source>
</evidence>
<feature type="repeat" description="PPR" evidence="3">
    <location>
        <begin position="347"/>
        <end position="381"/>
    </location>
</feature>
<feature type="repeat" description="PPR" evidence="3">
    <location>
        <begin position="242"/>
        <end position="276"/>
    </location>
</feature>
<dbReference type="AlphaFoldDB" id="A0A803MEY2"/>
<dbReference type="KEGG" id="cqi:110683804"/>
<comment type="similarity">
    <text evidence="1">Belongs to the PPR family. P subfamily.</text>
</comment>
<dbReference type="Pfam" id="PF01535">
    <property type="entry name" value="PPR"/>
    <property type="match status" value="3"/>
</dbReference>
<sequence>MALKLLHYQSPLRYAYFSLSLSSLQLRLFSSEKTPFDHEVDKVFRIINDSSSPQKLKQSLNSSGISLSNQLIDKVLKRVRFSHSNPLLALEFFKLIGKSKGFYHTQFSLDTMLYVLGRTRKFDQIWEILNDVKREDRSLISHRTLQVVLGRIAKVCSVRQTVEGFKKFKRLVPEFDTSCFNALLRVLCQEKTMVDARNVYHGLKGQFKPNAVTFNILLSGWRSSEEAEEFFEEMKELGVKPDVVTYNSLIDVYCKSGEVTKAYQLFNKMQEEGICPDVITYTSLIGGLGKAGQPDKARDVLREMREYGCYPDAAAYNAAIRNYCIAKRLGVAFELMNEMVAKGLSPNPTTFNLFFRVFYWSNDLKSSWRLYQQMKKDGCLPNTQSCMFLIRLCKRQEQVDMALELWNDMVEKGFGSFILVSDVLFDLLCDVGKLVEAETCFLQMIKKRQKPSNVSFRRIKVLMELANKHEALENLSQKMAIFGPPIQIRKPNENFDDATTLRSIAR</sequence>
<dbReference type="InterPro" id="IPR051240">
    <property type="entry name" value="Mito_RNA-Proc/Resp"/>
</dbReference>
<dbReference type="GeneID" id="110683804"/>
<evidence type="ECO:0000256" key="1">
    <source>
        <dbReference type="ARBA" id="ARBA00007626"/>
    </source>
</evidence>
<dbReference type="Gene3D" id="1.25.40.10">
    <property type="entry name" value="Tetratricopeptide repeat domain"/>
    <property type="match status" value="4"/>
</dbReference>
<dbReference type="OrthoDB" id="185373at2759"/>
<dbReference type="PANTHER" id="PTHR47933">
    <property type="entry name" value="PENTATRICOPEPTIDE REPEAT-CONTAINING PROTEIN 1, MITOCHONDRIAL"/>
    <property type="match status" value="1"/>
</dbReference>
<dbReference type="SUPFAM" id="SSF48452">
    <property type="entry name" value="TPR-like"/>
    <property type="match status" value="1"/>
</dbReference>
<dbReference type="Pfam" id="PF13041">
    <property type="entry name" value="PPR_2"/>
    <property type="match status" value="2"/>
</dbReference>
<dbReference type="GO" id="GO:0003729">
    <property type="term" value="F:mRNA binding"/>
    <property type="evidence" value="ECO:0007669"/>
    <property type="project" value="TreeGrafter"/>
</dbReference>
<feature type="repeat" description="PPR" evidence="3">
    <location>
        <begin position="382"/>
        <end position="416"/>
    </location>
</feature>
<proteinExistence type="inferred from homology"/>
<name>A0A803MEY2_CHEQI</name>
<dbReference type="RefSeq" id="XP_021715910.1">
    <property type="nucleotide sequence ID" value="XM_021860218.1"/>
</dbReference>
<dbReference type="Proteomes" id="UP000596660">
    <property type="component" value="Unplaced"/>
</dbReference>
<evidence type="ECO:0000313" key="4">
    <source>
        <dbReference type="EnsemblPlants" id="AUR62028025-RA:cds"/>
    </source>
</evidence>
<dbReference type="OMA" id="CQEKSMT"/>
<gene>
    <name evidence="4" type="primary">LOC110683804</name>
</gene>
<dbReference type="EnsemblPlants" id="AUR62028025-RA">
    <property type="protein sequence ID" value="AUR62028025-RA:cds"/>
    <property type="gene ID" value="AUR62028025"/>
</dbReference>
<evidence type="ECO:0000313" key="5">
    <source>
        <dbReference type="Proteomes" id="UP000596660"/>
    </source>
</evidence>